<name>A0A5M9GM29_9SPHI</name>
<dbReference type="OrthoDB" id="593981at2"/>
<evidence type="ECO:0000313" key="2">
    <source>
        <dbReference type="Proteomes" id="UP000322918"/>
    </source>
</evidence>
<organism evidence="1 2">
    <name type="scientific">Arcticibacter tournemirensis</name>
    <dbReference type="NCBI Taxonomy" id="699437"/>
    <lineage>
        <taxon>Bacteria</taxon>
        <taxon>Pseudomonadati</taxon>
        <taxon>Bacteroidota</taxon>
        <taxon>Sphingobacteriia</taxon>
        <taxon>Sphingobacteriales</taxon>
        <taxon>Sphingobacteriaceae</taxon>
        <taxon>Arcticibacter</taxon>
    </lineage>
</organism>
<proteinExistence type="predicted"/>
<dbReference type="AlphaFoldDB" id="A0A5M9GM29"/>
<dbReference type="Pfam" id="PF09952">
    <property type="entry name" value="AbiEi_2"/>
    <property type="match status" value="1"/>
</dbReference>
<dbReference type="RefSeq" id="WP_141814225.1">
    <property type="nucleotide sequence ID" value="NZ_VFPL01000001.1"/>
</dbReference>
<sequence length="347" mass="39860">MQLPTVLKAGFALLPPAFKGAYKKMHVEIGSLTTGQSTLLTFQVNNVELKFSVYYASQISHLQLNYIMRDAADARKETGLPTLVVCPVIYPKIAQKLVDMNVNYLDSLGNVYINEKTIYLQHTGQKPRRGTASAKSRLFGESGLKLLFALLQDEEAINFPYREIAKIVGISPATITILFKEMLKSGYLFEDYDDSKRLLRKRELLQRWVTGYTEILRPKLFIGTYQSIKQDLVKNFDKLPLSDWLGSWGGEAAGALYTKYLMPQVLTMYVPVEEKGWMKKMGLIPIEENHDLEVYSYFWDHEHPLFRIENDLVPPLIVYAELMATGDSRNQETAQKIYDEYLQFIER</sequence>
<evidence type="ECO:0000313" key="1">
    <source>
        <dbReference type="EMBL" id="KAA8474831.1"/>
    </source>
</evidence>
<dbReference type="InterPro" id="IPR019238">
    <property type="entry name" value="AbiEi_2"/>
</dbReference>
<keyword evidence="2" id="KW-1185">Reference proteome</keyword>
<comment type="caution">
    <text evidence="1">The sequence shown here is derived from an EMBL/GenBank/DDBJ whole genome shotgun (WGS) entry which is preliminary data.</text>
</comment>
<accession>A0A5M9GM29</accession>
<dbReference type="Proteomes" id="UP000322918">
    <property type="component" value="Unassembled WGS sequence"/>
</dbReference>
<reference evidence="1 2" key="1">
    <citation type="submission" date="2019-09" db="EMBL/GenBank/DDBJ databases">
        <title>Pararcticibacter amylolyticus gen. nov., sp. nov., isolated from a rottenly hemp rope, and reclassification of Pedobacter tournemirensis as Pararcticibacter tournemirensis comb. nov.</title>
        <authorList>
            <person name="Cai Y."/>
        </authorList>
    </citation>
    <scope>NUCLEOTIDE SEQUENCE [LARGE SCALE GENOMIC DNA]</scope>
    <source>
        <strain evidence="1 2">TF5-37.2-LB10</strain>
    </source>
</reference>
<gene>
    <name evidence="1" type="ORF">F1649_21910</name>
</gene>
<dbReference type="EMBL" id="VWNE01000057">
    <property type="protein sequence ID" value="KAA8474831.1"/>
    <property type="molecule type" value="Genomic_DNA"/>
</dbReference>
<protein>
    <submittedName>
        <fullName evidence="1">Uncharacterized protein</fullName>
    </submittedName>
</protein>